<feature type="region of interest" description="Disordered" evidence="1">
    <location>
        <begin position="34"/>
        <end position="59"/>
    </location>
</feature>
<evidence type="ECO:0000256" key="1">
    <source>
        <dbReference type="SAM" id="MobiDB-lite"/>
    </source>
</evidence>
<reference evidence="4" key="2">
    <citation type="submission" date="2015-01" db="EMBL/GenBank/DDBJ databases">
        <title>Evolutionary Origins and Diversification of the Mycorrhizal Mutualists.</title>
        <authorList>
            <consortium name="DOE Joint Genome Institute"/>
            <consortium name="Mycorrhizal Genomics Consortium"/>
            <person name="Kohler A."/>
            <person name="Kuo A."/>
            <person name="Nagy L.G."/>
            <person name="Floudas D."/>
            <person name="Copeland A."/>
            <person name="Barry K.W."/>
            <person name="Cichocki N."/>
            <person name="Veneault-Fourrey C."/>
            <person name="LaButti K."/>
            <person name="Lindquist E.A."/>
            <person name="Lipzen A."/>
            <person name="Lundell T."/>
            <person name="Morin E."/>
            <person name="Murat C."/>
            <person name="Riley R."/>
            <person name="Ohm R."/>
            <person name="Sun H."/>
            <person name="Tunlid A."/>
            <person name="Henrissat B."/>
            <person name="Grigoriev I.V."/>
            <person name="Hibbett D.S."/>
            <person name="Martin F."/>
        </authorList>
    </citation>
    <scope>NUCLEOTIDE SEQUENCE [LARGE SCALE GENOMIC DNA]</scope>
    <source>
        <strain evidence="4">F 1598</strain>
    </source>
</reference>
<proteinExistence type="predicted"/>
<keyword evidence="4" id="KW-1185">Reference proteome</keyword>
<dbReference type="AlphaFoldDB" id="A0A0C3FJC7"/>
<keyword evidence="2" id="KW-0732">Signal</keyword>
<gene>
    <name evidence="3" type="ORF">PILCRDRAFT_818122</name>
</gene>
<dbReference type="HOGENOM" id="CLU_2373537_0_0_1"/>
<reference evidence="3 4" key="1">
    <citation type="submission" date="2014-04" db="EMBL/GenBank/DDBJ databases">
        <authorList>
            <consortium name="DOE Joint Genome Institute"/>
            <person name="Kuo A."/>
            <person name="Tarkka M."/>
            <person name="Buscot F."/>
            <person name="Kohler A."/>
            <person name="Nagy L.G."/>
            <person name="Floudas D."/>
            <person name="Copeland A."/>
            <person name="Barry K.W."/>
            <person name="Cichocki N."/>
            <person name="Veneault-Fourrey C."/>
            <person name="LaButti K."/>
            <person name="Lindquist E.A."/>
            <person name="Lipzen A."/>
            <person name="Lundell T."/>
            <person name="Morin E."/>
            <person name="Murat C."/>
            <person name="Sun H."/>
            <person name="Tunlid A."/>
            <person name="Henrissat B."/>
            <person name="Grigoriev I.V."/>
            <person name="Hibbett D.S."/>
            <person name="Martin F."/>
            <person name="Nordberg H.P."/>
            <person name="Cantor M.N."/>
            <person name="Hua S.X."/>
        </authorList>
    </citation>
    <scope>NUCLEOTIDE SEQUENCE [LARGE SCALE GENOMIC DNA]</scope>
    <source>
        <strain evidence="3 4">F 1598</strain>
    </source>
</reference>
<accession>A0A0C3FJC7</accession>
<organism evidence="3 4">
    <name type="scientific">Piloderma croceum (strain F 1598)</name>
    <dbReference type="NCBI Taxonomy" id="765440"/>
    <lineage>
        <taxon>Eukaryota</taxon>
        <taxon>Fungi</taxon>
        <taxon>Dikarya</taxon>
        <taxon>Basidiomycota</taxon>
        <taxon>Agaricomycotina</taxon>
        <taxon>Agaricomycetes</taxon>
        <taxon>Agaricomycetidae</taxon>
        <taxon>Atheliales</taxon>
        <taxon>Atheliaceae</taxon>
        <taxon>Piloderma</taxon>
    </lineage>
</organism>
<dbReference type="EMBL" id="KN832987">
    <property type="protein sequence ID" value="KIM84550.1"/>
    <property type="molecule type" value="Genomic_DNA"/>
</dbReference>
<protein>
    <submittedName>
        <fullName evidence="3">Uncharacterized protein</fullName>
    </submittedName>
</protein>
<feature type="signal peptide" evidence="2">
    <location>
        <begin position="1"/>
        <end position="23"/>
    </location>
</feature>
<sequence length="95" mass="10041">MRSGIVTPAFILAVLSMSFPVTAFPATRKLLEMRGRSESHSTTGEAHTDTGGGAAGGSVNGASPCGDDCEGYHPKALIDLFSRMSMYLSSFCYRC</sequence>
<feature type="compositionally biased region" description="Gly residues" evidence="1">
    <location>
        <begin position="50"/>
        <end position="59"/>
    </location>
</feature>
<feature type="chain" id="PRO_5002164400" evidence="2">
    <location>
        <begin position="24"/>
        <end position="95"/>
    </location>
</feature>
<dbReference type="InParanoid" id="A0A0C3FJC7"/>
<evidence type="ECO:0000256" key="2">
    <source>
        <dbReference type="SAM" id="SignalP"/>
    </source>
</evidence>
<name>A0A0C3FJC7_PILCF</name>
<dbReference type="Proteomes" id="UP000054166">
    <property type="component" value="Unassembled WGS sequence"/>
</dbReference>
<evidence type="ECO:0000313" key="4">
    <source>
        <dbReference type="Proteomes" id="UP000054166"/>
    </source>
</evidence>
<evidence type="ECO:0000313" key="3">
    <source>
        <dbReference type="EMBL" id="KIM84550.1"/>
    </source>
</evidence>